<evidence type="ECO:0000313" key="12">
    <source>
        <dbReference type="Proteomes" id="UP000322983"/>
    </source>
</evidence>
<dbReference type="EMBL" id="AP018929">
    <property type="protein sequence ID" value="BBG24012.1"/>
    <property type="molecule type" value="Genomic_DNA"/>
</dbReference>
<evidence type="ECO:0000259" key="9">
    <source>
        <dbReference type="Pfam" id="PF00155"/>
    </source>
</evidence>
<dbReference type="RefSeq" id="WP_232049030.1">
    <property type="nucleotide sequence ID" value="NZ_AP018929.1"/>
</dbReference>
<dbReference type="GO" id="GO:0030170">
    <property type="term" value="F:pyridoxal phosphate binding"/>
    <property type="evidence" value="ECO:0007669"/>
    <property type="project" value="InterPro"/>
</dbReference>
<evidence type="ECO:0000256" key="7">
    <source>
        <dbReference type="ARBA" id="ARBA00029440"/>
    </source>
</evidence>
<keyword evidence="5 8" id="KW-0663">Pyridoxal phosphate</keyword>
<evidence type="ECO:0000313" key="13">
    <source>
        <dbReference type="Proteomes" id="UP000325030"/>
    </source>
</evidence>
<dbReference type="NCBIfam" id="TIGR01141">
    <property type="entry name" value="hisC"/>
    <property type="match status" value="1"/>
</dbReference>
<evidence type="ECO:0000256" key="3">
    <source>
        <dbReference type="ARBA" id="ARBA00022605"/>
    </source>
</evidence>
<evidence type="ECO:0000256" key="2">
    <source>
        <dbReference type="ARBA" id="ARBA00022576"/>
    </source>
</evidence>
<evidence type="ECO:0000256" key="1">
    <source>
        <dbReference type="ARBA" id="ARBA00001933"/>
    </source>
</evidence>
<dbReference type="InterPro" id="IPR015424">
    <property type="entry name" value="PyrdxlP-dep_Trfase"/>
</dbReference>
<dbReference type="AlphaFoldDB" id="A0A510DUV8"/>
<evidence type="ECO:0000256" key="4">
    <source>
        <dbReference type="ARBA" id="ARBA00022679"/>
    </source>
</evidence>
<protein>
    <submittedName>
        <fullName evidence="10">(5-formylfuran-3-yl)methyl phosphate transaminase</fullName>
    </submittedName>
</protein>
<dbReference type="Proteomes" id="UP000322983">
    <property type="component" value="Chromosome"/>
</dbReference>
<dbReference type="GeneID" id="41717631"/>
<evidence type="ECO:0000256" key="8">
    <source>
        <dbReference type="RuleBase" id="RU003693"/>
    </source>
</evidence>
<sequence length="370" mass="42191">MHASNIFKQRERIGDGFVIAPTEIKDKIKPWLLQAKEYDFTDIKEGIRLHLNESPYRPPDVVLEEASKAMVNCNRYQHPELVQNFRELVSEYNHVDFNMVYPSPGADGSLRSIFYNFLSPGSKIVINNPSYSMYKVYSSVMGLKVTNIALRPEGEWWVEGEELTKESTDAEMVIIDNPNNPTGSPLLDKSKVKELAETTKGFVLIDEAYFEFYGSTVSDLVNEYPNLMIVRTLSKAFSMASFRVGYTIAHEDVVKALLKSSTPFDIALPSIVAGIKAMENRWYVNDVVKQVKENREVLLKGLRNLGLRVYNSVTNFLLVDTDKDLWTPLWNHGIAIRRLGKYYRISVGTREEVNLLLKVLGDFLENSNTK</sequence>
<dbReference type="GO" id="GO:0004400">
    <property type="term" value="F:histidinol-phosphate transaminase activity"/>
    <property type="evidence" value="ECO:0007669"/>
    <property type="project" value="InterPro"/>
</dbReference>
<proteinExistence type="inferred from homology"/>
<feature type="domain" description="Aminotransferase class I/classII large" evidence="9">
    <location>
        <begin position="46"/>
        <end position="359"/>
    </location>
</feature>
<dbReference type="SUPFAM" id="SSF53383">
    <property type="entry name" value="PLP-dependent transferases"/>
    <property type="match status" value="1"/>
</dbReference>
<dbReference type="InterPro" id="IPR001917">
    <property type="entry name" value="Aminotrans_II_pyridoxalP_BS"/>
</dbReference>
<evidence type="ECO:0000313" key="10">
    <source>
        <dbReference type="EMBL" id="BBG24012.1"/>
    </source>
</evidence>
<dbReference type="CDD" id="cd00609">
    <property type="entry name" value="AAT_like"/>
    <property type="match status" value="1"/>
</dbReference>
<evidence type="ECO:0000313" key="11">
    <source>
        <dbReference type="EMBL" id="BBG26767.1"/>
    </source>
</evidence>
<keyword evidence="3" id="KW-0028">Amino-acid biosynthesis</keyword>
<keyword evidence="2" id="KW-0032">Aminotransferase</keyword>
<dbReference type="STRING" id="1294262.GCA_001316085_01284"/>
<dbReference type="Gene3D" id="3.90.1150.10">
    <property type="entry name" value="Aspartate Aminotransferase, domain 1"/>
    <property type="match status" value="1"/>
</dbReference>
<dbReference type="PROSITE" id="PS00599">
    <property type="entry name" value="AA_TRANSFER_CLASS_2"/>
    <property type="match status" value="1"/>
</dbReference>
<dbReference type="InterPro" id="IPR004839">
    <property type="entry name" value="Aminotransferase_I/II_large"/>
</dbReference>
<dbReference type="PANTHER" id="PTHR42885:SF2">
    <property type="entry name" value="HISTIDINOL-PHOSPHATE AMINOTRANSFERASE"/>
    <property type="match status" value="1"/>
</dbReference>
<gene>
    <name evidence="10" type="ORF">IC006_1313</name>
    <name evidence="11" type="ORF">IC007_1288</name>
</gene>
<organism evidence="10 12">
    <name type="scientific">Sulfuracidifex tepidarius</name>
    <dbReference type="NCBI Taxonomy" id="1294262"/>
    <lineage>
        <taxon>Archaea</taxon>
        <taxon>Thermoproteota</taxon>
        <taxon>Thermoprotei</taxon>
        <taxon>Sulfolobales</taxon>
        <taxon>Sulfolobaceae</taxon>
        <taxon>Sulfuracidifex</taxon>
    </lineage>
</organism>
<comment type="similarity">
    <text evidence="8">Belongs to the class-II pyridoxal-phosphate-dependent aminotransferase family.</text>
</comment>
<comment type="cofactor">
    <cofactor evidence="1 8">
        <name>pyridoxal 5'-phosphate</name>
        <dbReference type="ChEBI" id="CHEBI:597326"/>
    </cofactor>
</comment>
<dbReference type="PANTHER" id="PTHR42885">
    <property type="entry name" value="HISTIDINOL-PHOSPHATE AMINOTRANSFERASE-RELATED"/>
    <property type="match status" value="1"/>
</dbReference>
<comment type="pathway">
    <text evidence="7">Amino-acid biosynthesis.</text>
</comment>
<keyword evidence="12" id="KW-1185">Reference proteome</keyword>
<keyword evidence="4" id="KW-0808">Transferase</keyword>
<dbReference type="GO" id="GO:0000105">
    <property type="term" value="P:L-histidine biosynthetic process"/>
    <property type="evidence" value="ECO:0007669"/>
    <property type="project" value="UniProtKB-KW"/>
</dbReference>
<accession>A0A510DUV8</accession>
<dbReference type="InterPro" id="IPR005861">
    <property type="entry name" value="HisP_aminotrans"/>
</dbReference>
<keyword evidence="6" id="KW-0368">Histidine biosynthesis</keyword>
<dbReference type="InterPro" id="IPR015421">
    <property type="entry name" value="PyrdxlP-dep_Trfase_major"/>
</dbReference>
<dbReference type="KEGG" id="step:IC006_1313"/>
<accession>A0A510E2R8</accession>
<dbReference type="EMBL" id="AP018930">
    <property type="protein sequence ID" value="BBG26767.1"/>
    <property type="molecule type" value="Genomic_DNA"/>
</dbReference>
<dbReference type="Pfam" id="PF00155">
    <property type="entry name" value="Aminotran_1_2"/>
    <property type="match status" value="1"/>
</dbReference>
<dbReference type="Proteomes" id="UP000325030">
    <property type="component" value="Chromosome"/>
</dbReference>
<evidence type="ECO:0000256" key="6">
    <source>
        <dbReference type="ARBA" id="ARBA00023102"/>
    </source>
</evidence>
<reference evidence="10 12" key="2">
    <citation type="journal article" date="2020" name="Int. J. Syst. Evol. Microbiol.">
        <title>Sulfuracidifex tepidarius gen. nov., sp. nov. and transfer of Sulfolobus metallicus Huber and Stetter 1992 to the genus Sulfuracidifex as Sulfuracidifex metallicus comb. nov.</title>
        <authorList>
            <person name="Itoh T."/>
            <person name="Miura T."/>
            <person name="Sakai H.D."/>
            <person name="Kato S."/>
            <person name="Ohkuma M."/>
            <person name="Takashina T."/>
        </authorList>
    </citation>
    <scope>NUCLEOTIDE SEQUENCE [LARGE SCALE GENOMIC DNA]</scope>
    <source>
        <strain evidence="10 12">IC-006</strain>
        <strain evidence="11">IC-007</strain>
    </source>
</reference>
<dbReference type="InterPro" id="IPR015422">
    <property type="entry name" value="PyrdxlP-dep_Trfase_small"/>
</dbReference>
<dbReference type="Gene3D" id="3.40.640.10">
    <property type="entry name" value="Type I PLP-dependent aspartate aminotransferase-like (Major domain)"/>
    <property type="match status" value="1"/>
</dbReference>
<reference evidence="13" key="1">
    <citation type="submission" date="2018-09" db="EMBL/GenBank/DDBJ databases">
        <title>Complete Genome Sequencing of Sulfolobus sp. JCM 16834.</title>
        <authorList>
            <person name="Kato S."/>
            <person name="Itoh T."/>
            <person name="Ohkuma M."/>
        </authorList>
    </citation>
    <scope>NUCLEOTIDE SEQUENCE [LARGE SCALE GENOMIC DNA]</scope>
    <source>
        <strain evidence="13">IC-007</strain>
    </source>
</reference>
<evidence type="ECO:0000256" key="5">
    <source>
        <dbReference type="ARBA" id="ARBA00022898"/>
    </source>
</evidence>
<name>A0A510DUV8_9CREN</name>